<dbReference type="KEGG" id="sbae:DSM104329_05140"/>
<evidence type="ECO:0000256" key="6">
    <source>
        <dbReference type="SAM" id="Phobius"/>
    </source>
</evidence>
<dbReference type="PANTHER" id="PTHR30250">
    <property type="entry name" value="PST FAMILY PREDICTED COLANIC ACID TRANSPORTER"/>
    <property type="match status" value="1"/>
</dbReference>
<keyword evidence="4 6" id="KW-1133">Transmembrane helix</keyword>
<keyword evidence="3 6" id="KW-0812">Transmembrane</keyword>
<dbReference type="GO" id="GO:0005886">
    <property type="term" value="C:plasma membrane"/>
    <property type="evidence" value="ECO:0007669"/>
    <property type="project" value="UniProtKB-SubCell"/>
</dbReference>
<proteinExistence type="predicted"/>
<feature type="transmembrane region" description="Helical" evidence="6">
    <location>
        <begin position="455"/>
        <end position="479"/>
    </location>
</feature>
<accession>A0A9E6Y2B5</accession>
<evidence type="ECO:0000256" key="3">
    <source>
        <dbReference type="ARBA" id="ARBA00022692"/>
    </source>
</evidence>
<feature type="transmembrane region" description="Helical" evidence="6">
    <location>
        <begin position="156"/>
        <end position="174"/>
    </location>
</feature>
<feature type="transmembrane region" description="Helical" evidence="6">
    <location>
        <begin position="307"/>
        <end position="329"/>
    </location>
</feature>
<feature type="transmembrane region" description="Helical" evidence="6">
    <location>
        <begin position="266"/>
        <end position="287"/>
    </location>
</feature>
<evidence type="ECO:0000256" key="1">
    <source>
        <dbReference type="ARBA" id="ARBA00004651"/>
    </source>
</evidence>
<evidence type="ECO:0000256" key="4">
    <source>
        <dbReference type="ARBA" id="ARBA00022989"/>
    </source>
</evidence>
<comment type="subcellular location">
    <subcellularLocation>
        <location evidence="1">Cell membrane</location>
        <topology evidence="1">Multi-pass membrane protein</topology>
    </subcellularLocation>
</comment>
<feature type="transmembrane region" description="Helical" evidence="6">
    <location>
        <begin position="34"/>
        <end position="53"/>
    </location>
</feature>
<evidence type="ECO:0000313" key="7">
    <source>
        <dbReference type="EMBL" id="UGS38710.1"/>
    </source>
</evidence>
<feature type="transmembrane region" description="Helical" evidence="6">
    <location>
        <begin position="6"/>
        <end position="27"/>
    </location>
</feature>
<gene>
    <name evidence="7" type="ORF">DSM104329_05140</name>
</gene>
<feature type="transmembrane region" description="Helical" evidence="6">
    <location>
        <begin position="86"/>
        <end position="108"/>
    </location>
</feature>
<feature type="transmembrane region" description="Helical" evidence="6">
    <location>
        <begin position="341"/>
        <end position="362"/>
    </location>
</feature>
<dbReference type="AlphaFoldDB" id="A0A9E6Y2B5"/>
<evidence type="ECO:0000256" key="5">
    <source>
        <dbReference type="ARBA" id="ARBA00023136"/>
    </source>
</evidence>
<dbReference type="Proteomes" id="UP001162834">
    <property type="component" value="Chromosome"/>
</dbReference>
<feature type="transmembrane region" description="Helical" evidence="6">
    <location>
        <begin position="428"/>
        <end position="449"/>
    </location>
</feature>
<sequence length="507" mass="54072">MVRNTVANGAGAVAGVLITLVMTPLLIDRLGTEAYGIWILATTLTFGFGYLSFADLGFEQAAARYVAIARADGDIEQMNRVLSTGFFILAAIGLVLTPIFMALAVPLVDLFNVPEDMRHEATWAFALVMAQLAFELPGRGFASALEGAQRFGVLQIVRLVQGILIAVAMAVTVLTGNGIAVLGAATLGATIAVFVLGWVAMRLAVPDARITPRLFSRTVVRELWHFGSRLFGFRLLSSVYRQLDKTIIGVALAASFVTTYEVANKLYGSAALVQSLATSSLVPAVAYSRANAEKLRAILLRGSNYTLAIALPVTLAGIIFASPLIRTWIGESQVQAALPAQLLLLSLAPGFLIAVGQTMLVALGRMNELLILAALWTAINVGLSIWFVQMWEINGVIVATLIATVALVPPNIWLFLDELDVSLWLWNRAVVLPVIPGLVVQGAVGYGLLQLADDSGSLVVVALLGSVSIAVAYAVYWFVGLDGPHRAALTQTIRRTVGLEHDVTAPR</sequence>
<reference evidence="7" key="1">
    <citation type="journal article" date="2022" name="Int. J. Syst. Evol. Microbiol.">
        <title>Pseudomonas aegrilactucae sp. nov. and Pseudomonas morbosilactucae sp. nov., pathogens causing bacterial rot of lettuce in Japan.</title>
        <authorList>
            <person name="Sawada H."/>
            <person name="Fujikawa T."/>
            <person name="Satou M."/>
        </authorList>
    </citation>
    <scope>NUCLEOTIDE SEQUENCE</scope>
    <source>
        <strain evidence="7">0166_1</strain>
    </source>
</reference>
<dbReference type="Pfam" id="PF13440">
    <property type="entry name" value="Polysacc_synt_3"/>
    <property type="match status" value="1"/>
</dbReference>
<keyword evidence="2" id="KW-1003">Cell membrane</keyword>
<organism evidence="7 8">
    <name type="scientific">Capillimicrobium parvum</name>
    <dbReference type="NCBI Taxonomy" id="2884022"/>
    <lineage>
        <taxon>Bacteria</taxon>
        <taxon>Bacillati</taxon>
        <taxon>Actinomycetota</taxon>
        <taxon>Thermoleophilia</taxon>
        <taxon>Solirubrobacterales</taxon>
        <taxon>Capillimicrobiaceae</taxon>
        <taxon>Capillimicrobium</taxon>
    </lineage>
</organism>
<name>A0A9E6Y2B5_9ACTN</name>
<feature type="transmembrane region" description="Helical" evidence="6">
    <location>
        <begin position="180"/>
        <end position="205"/>
    </location>
</feature>
<evidence type="ECO:0000313" key="8">
    <source>
        <dbReference type="Proteomes" id="UP001162834"/>
    </source>
</evidence>
<dbReference type="EMBL" id="CP087164">
    <property type="protein sequence ID" value="UGS38710.1"/>
    <property type="molecule type" value="Genomic_DNA"/>
</dbReference>
<keyword evidence="8" id="KW-1185">Reference proteome</keyword>
<dbReference type="InterPro" id="IPR050833">
    <property type="entry name" value="Poly_Biosynth_Transport"/>
</dbReference>
<feature type="transmembrane region" description="Helical" evidence="6">
    <location>
        <begin position="395"/>
        <end position="416"/>
    </location>
</feature>
<feature type="transmembrane region" description="Helical" evidence="6">
    <location>
        <begin position="369"/>
        <end position="389"/>
    </location>
</feature>
<evidence type="ECO:0000256" key="2">
    <source>
        <dbReference type="ARBA" id="ARBA00022475"/>
    </source>
</evidence>
<evidence type="ECO:0008006" key="9">
    <source>
        <dbReference type="Google" id="ProtNLM"/>
    </source>
</evidence>
<keyword evidence="5 6" id="KW-0472">Membrane</keyword>
<dbReference type="PANTHER" id="PTHR30250:SF26">
    <property type="entry name" value="PSMA PROTEIN"/>
    <property type="match status" value="1"/>
</dbReference>
<protein>
    <recommendedName>
        <fullName evidence="9">Polysaccharide biosynthesis protein C-terminal domain-containing protein</fullName>
    </recommendedName>
</protein>